<gene>
    <name evidence="1" type="ORF">RISK_004230</name>
</gene>
<protein>
    <submittedName>
        <fullName evidence="1">Uncharacterized protein</fullName>
    </submittedName>
</protein>
<comment type="caution">
    <text evidence="1">The sequence shown here is derived from an EMBL/GenBank/DDBJ whole genome shotgun (WGS) entry which is preliminary data.</text>
</comment>
<accession>A0A0J1BBA2</accession>
<dbReference type="EMBL" id="LECT01000031">
    <property type="protein sequence ID" value="KLU03823.1"/>
    <property type="molecule type" value="Genomic_DNA"/>
</dbReference>
<keyword evidence="2" id="KW-1185">Reference proteome</keyword>
<reference evidence="1" key="1">
    <citation type="submission" date="2015-05" db="EMBL/GenBank/DDBJ databases">
        <title>Permanent draft genome of Rhodopirellula islandicus K833.</title>
        <authorList>
            <person name="Kizina J."/>
            <person name="Richter M."/>
            <person name="Glockner F.O."/>
            <person name="Harder J."/>
        </authorList>
    </citation>
    <scope>NUCLEOTIDE SEQUENCE [LARGE SCALE GENOMIC DNA]</scope>
    <source>
        <strain evidence="1">K833</strain>
    </source>
</reference>
<dbReference type="STRING" id="595434.RISK_004230"/>
<proteinExistence type="predicted"/>
<evidence type="ECO:0000313" key="2">
    <source>
        <dbReference type="Proteomes" id="UP000036367"/>
    </source>
</evidence>
<evidence type="ECO:0000313" key="1">
    <source>
        <dbReference type="EMBL" id="KLU03823.1"/>
    </source>
</evidence>
<name>A0A0J1BBA2_RHOIS</name>
<dbReference type="AlphaFoldDB" id="A0A0J1BBA2"/>
<organism evidence="1 2">
    <name type="scientific">Rhodopirellula islandica</name>
    <dbReference type="NCBI Taxonomy" id="595434"/>
    <lineage>
        <taxon>Bacteria</taxon>
        <taxon>Pseudomonadati</taxon>
        <taxon>Planctomycetota</taxon>
        <taxon>Planctomycetia</taxon>
        <taxon>Pirellulales</taxon>
        <taxon>Pirellulaceae</taxon>
        <taxon>Rhodopirellula</taxon>
    </lineage>
</organism>
<dbReference type="PATRIC" id="fig|595434.4.peg.4011"/>
<dbReference type="Proteomes" id="UP000036367">
    <property type="component" value="Unassembled WGS sequence"/>
</dbReference>
<sequence length="47" mass="4774">MRATFPVAILPPKLAATALGIWVAPLVAIVLASDVPAFFIAASGILV</sequence>